<dbReference type="PANTHER" id="PTHR10361:SF28">
    <property type="entry name" value="P3 PROTEIN-RELATED"/>
    <property type="match status" value="1"/>
</dbReference>
<feature type="transmembrane region" description="Helical" evidence="5">
    <location>
        <begin position="66"/>
        <end position="91"/>
    </location>
</feature>
<dbReference type="PANTHER" id="PTHR10361">
    <property type="entry name" value="SODIUM-BILE ACID COTRANSPORTER"/>
    <property type="match status" value="1"/>
</dbReference>
<evidence type="ECO:0000256" key="2">
    <source>
        <dbReference type="ARBA" id="ARBA00022692"/>
    </source>
</evidence>
<feature type="transmembrane region" description="Helical" evidence="5">
    <location>
        <begin position="12"/>
        <end position="29"/>
    </location>
</feature>
<evidence type="ECO:0000256" key="5">
    <source>
        <dbReference type="SAM" id="Phobius"/>
    </source>
</evidence>
<dbReference type="RefSeq" id="WP_344328213.1">
    <property type="nucleotide sequence ID" value="NZ_BAAAPY010000007.1"/>
</dbReference>
<feature type="transmembrane region" description="Helical" evidence="5">
    <location>
        <begin position="126"/>
        <end position="149"/>
    </location>
</feature>
<feature type="transmembrane region" description="Helical" evidence="5">
    <location>
        <begin position="220"/>
        <end position="243"/>
    </location>
</feature>
<dbReference type="Pfam" id="PF01758">
    <property type="entry name" value="SBF"/>
    <property type="match status" value="1"/>
</dbReference>
<evidence type="ECO:0000313" key="7">
    <source>
        <dbReference type="Proteomes" id="UP001501480"/>
    </source>
</evidence>
<evidence type="ECO:0000313" key="6">
    <source>
        <dbReference type="EMBL" id="GAA2080895.1"/>
    </source>
</evidence>
<feature type="transmembrane region" description="Helical" evidence="5">
    <location>
        <begin position="161"/>
        <end position="181"/>
    </location>
</feature>
<feature type="transmembrane region" description="Helical" evidence="5">
    <location>
        <begin position="35"/>
        <end position="54"/>
    </location>
</feature>
<keyword evidence="3 5" id="KW-1133">Transmembrane helix</keyword>
<feature type="transmembrane region" description="Helical" evidence="5">
    <location>
        <begin position="193"/>
        <end position="214"/>
    </location>
</feature>
<feature type="transmembrane region" description="Helical" evidence="5">
    <location>
        <begin position="97"/>
        <end position="119"/>
    </location>
</feature>
<dbReference type="InterPro" id="IPR004710">
    <property type="entry name" value="Bilac:Na_transpt"/>
</dbReference>
<gene>
    <name evidence="6" type="ORF">GCM10009821_21790</name>
</gene>
<dbReference type="Proteomes" id="UP001501480">
    <property type="component" value="Unassembled WGS sequence"/>
</dbReference>
<evidence type="ECO:0000256" key="1">
    <source>
        <dbReference type="ARBA" id="ARBA00004141"/>
    </source>
</evidence>
<sequence>MDLETVSRRAGTWFPAIVVLAGAVAVWRPEPFTTITPAVPWLLAVIMLGMGMTLRPRDFAVVASRPAALAVGVVAQFVVMPLVGLALATVFGLSAALTVGVILVGSAPGGTASNVMVYLARGDTALSVAMTTASTLLAPLLTPLLVLWLAGDRLPVDARGLLVSILQIVLVPVVLGVLLRLTVPRAVERVLPAMPLVSVVGITVVVLAVVAGSAETVLSVGLLVAVVVVLHNGFGLLLGYVTARVVGLDETARRAVAIEVGMQNSGLAAGLATVHFTPAAALPAALFSVWHNVSGSLLAGYWSRRPVRTQTAASDADRST</sequence>
<reference evidence="6 7" key="1">
    <citation type="journal article" date="2019" name="Int. J. Syst. Evol. Microbiol.">
        <title>The Global Catalogue of Microorganisms (GCM) 10K type strain sequencing project: providing services to taxonomists for standard genome sequencing and annotation.</title>
        <authorList>
            <consortium name="The Broad Institute Genomics Platform"/>
            <consortium name="The Broad Institute Genome Sequencing Center for Infectious Disease"/>
            <person name="Wu L."/>
            <person name="Ma J."/>
        </authorList>
    </citation>
    <scope>NUCLEOTIDE SEQUENCE [LARGE SCALE GENOMIC DNA]</scope>
    <source>
        <strain evidence="6 7">JCM 15749</strain>
    </source>
</reference>
<comment type="caution">
    <text evidence="6">The sequence shown here is derived from an EMBL/GenBank/DDBJ whole genome shotgun (WGS) entry which is preliminary data.</text>
</comment>
<dbReference type="InterPro" id="IPR002657">
    <property type="entry name" value="BilAc:Na_symport/Acr3"/>
</dbReference>
<keyword evidence="7" id="KW-1185">Reference proteome</keyword>
<evidence type="ECO:0000256" key="4">
    <source>
        <dbReference type="ARBA" id="ARBA00023136"/>
    </source>
</evidence>
<dbReference type="EMBL" id="BAAAPY010000007">
    <property type="protein sequence ID" value="GAA2080895.1"/>
    <property type="molecule type" value="Genomic_DNA"/>
</dbReference>
<name>A0ABN2W1W9_9ACTN</name>
<dbReference type="InterPro" id="IPR038770">
    <property type="entry name" value="Na+/solute_symporter_sf"/>
</dbReference>
<keyword evidence="4 5" id="KW-0472">Membrane</keyword>
<protein>
    <submittedName>
        <fullName evidence="6">Bile acid:sodium symporter family protein</fullName>
    </submittedName>
</protein>
<keyword evidence="2 5" id="KW-0812">Transmembrane</keyword>
<proteinExistence type="predicted"/>
<evidence type="ECO:0000256" key="3">
    <source>
        <dbReference type="ARBA" id="ARBA00022989"/>
    </source>
</evidence>
<dbReference type="Gene3D" id="1.20.1530.20">
    <property type="match status" value="1"/>
</dbReference>
<comment type="subcellular location">
    <subcellularLocation>
        <location evidence="1">Membrane</location>
        <topology evidence="1">Multi-pass membrane protein</topology>
    </subcellularLocation>
</comment>
<organism evidence="6 7">
    <name type="scientific">Aeromicrobium halocynthiae</name>
    <dbReference type="NCBI Taxonomy" id="560557"/>
    <lineage>
        <taxon>Bacteria</taxon>
        <taxon>Bacillati</taxon>
        <taxon>Actinomycetota</taxon>
        <taxon>Actinomycetes</taxon>
        <taxon>Propionibacteriales</taxon>
        <taxon>Nocardioidaceae</taxon>
        <taxon>Aeromicrobium</taxon>
    </lineage>
</organism>
<accession>A0ABN2W1W9</accession>